<dbReference type="AlphaFoldDB" id="T1CUN2"/>
<accession>T1CUN2</accession>
<dbReference type="EMBL" id="AUZX01003592">
    <property type="protein sequence ID" value="EQD73480.1"/>
    <property type="molecule type" value="Genomic_DNA"/>
</dbReference>
<organism evidence="1">
    <name type="scientific">mine drainage metagenome</name>
    <dbReference type="NCBI Taxonomy" id="410659"/>
    <lineage>
        <taxon>unclassified sequences</taxon>
        <taxon>metagenomes</taxon>
        <taxon>ecological metagenomes</taxon>
    </lineage>
</organism>
<reference evidence="1" key="1">
    <citation type="submission" date="2013-08" db="EMBL/GenBank/DDBJ databases">
        <authorList>
            <person name="Mendez C."/>
            <person name="Richter M."/>
            <person name="Ferrer M."/>
            <person name="Sanchez J."/>
        </authorList>
    </citation>
    <scope>NUCLEOTIDE SEQUENCE</scope>
</reference>
<evidence type="ECO:0000313" key="1">
    <source>
        <dbReference type="EMBL" id="EQD73480.1"/>
    </source>
</evidence>
<comment type="caution">
    <text evidence="1">The sequence shown here is derived from an EMBL/GenBank/DDBJ whole genome shotgun (WGS) entry which is preliminary data.</text>
</comment>
<feature type="non-terminal residue" evidence="1">
    <location>
        <position position="63"/>
    </location>
</feature>
<evidence type="ECO:0008006" key="2">
    <source>
        <dbReference type="Google" id="ProtNLM"/>
    </source>
</evidence>
<name>T1CUN2_9ZZZZ</name>
<protein>
    <recommendedName>
        <fullName evidence="2">Transposase</fullName>
    </recommendedName>
</protein>
<gene>
    <name evidence="1" type="ORF">B1A_04934</name>
</gene>
<proteinExistence type="predicted"/>
<reference evidence="1" key="2">
    <citation type="journal article" date="2014" name="ISME J.">
        <title>Microbial stratification in low pH oxic and suboxic macroscopic growths along an acid mine drainage.</title>
        <authorList>
            <person name="Mendez-Garcia C."/>
            <person name="Mesa V."/>
            <person name="Sprenger R.R."/>
            <person name="Richter M."/>
            <person name="Diez M.S."/>
            <person name="Solano J."/>
            <person name="Bargiela R."/>
            <person name="Golyshina O.V."/>
            <person name="Manteca A."/>
            <person name="Ramos J.L."/>
            <person name="Gallego J.R."/>
            <person name="Llorente I."/>
            <person name="Martins Dos Santos V.A."/>
            <person name="Jensen O.N."/>
            <person name="Pelaez A.I."/>
            <person name="Sanchez J."/>
            <person name="Ferrer M."/>
        </authorList>
    </citation>
    <scope>NUCLEOTIDE SEQUENCE</scope>
</reference>
<sequence>MLLRRRDAVATIGRALVAKASGTGRRRIAALLGIPADTVGGWLARFASRAADLRAHCWRWAHA</sequence>